<name>A0A061FFP6_THECC</name>
<evidence type="ECO:0000313" key="2">
    <source>
        <dbReference type="EMBL" id="EOY15698.1"/>
    </source>
</evidence>
<sequence length="278" mass="32021">MEESEKINGKKKLPSVPSNYVTLLQLQERWIKEQERKQKEKEEKDEPRQEQEEKEKQVEERVNDEVDGRESRKNGHFRRRNRENGKRVAEGKSKEAEIAVGFAVKESEDVEKEKKGEQLKVGKKKKGKSKKKDKKKQKAGAENMEEGVVGPAVNPPLPATVENVKREEEVIGEEVHAPRQASVEARTECKPRIITRTEDRTMEIGRKFRAMSMKGEIMTGDHSRYGSQNTNFNHRGGNRELNRSHYGKFTRSRERNQRNEGMVWVKKGEVSDGNVGGI</sequence>
<dbReference type="Gramene" id="EOY15698">
    <property type="protein sequence ID" value="EOY15698"/>
    <property type="gene ID" value="TCM_034684"/>
</dbReference>
<dbReference type="EMBL" id="CM001886">
    <property type="protein sequence ID" value="EOY15698.1"/>
    <property type="molecule type" value="Genomic_DNA"/>
</dbReference>
<dbReference type="OMA" id="RTEDRTM"/>
<protein>
    <submittedName>
        <fullName evidence="2">Uncharacterized protein isoform 1</fullName>
    </submittedName>
</protein>
<feature type="compositionally biased region" description="Basic and acidic residues" evidence="1">
    <location>
        <begin position="82"/>
        <end position="97"/>
    </location>
</feature>
<reference evidence="2 3" key="1">
    <citation type="journal article" date="2013" name="Genome Biol.">
        <title>The genome sequence of the most widely cultivated cacao type and its use to identify candidate genes regulating pod color.</title>
        <authorList>
            <person name="Motamayor J.C."/>
            <person name="Mockaitis K."/>
            <person name="Schmutz J."/>
            <person name="Haiminen N."/>
            <person name="Iii D.L."/>
            <person name="Cornejo O."/>
            <person name="Findley S.D."/>
            <person name="Zheng P."/>
            <person name="Utro F."/>
            <person name="Royaert S."/>
            <person name="Saski C."/>
            <person name="Jenkins J."/>
            <person name="Podicheti R."/>
            <person name="Zhao M."/>
            <person name="Scheffler B.E."/>
            <person name="Stack J.C."/>
            <person name="Feltus F.A."/>
            <person name="Mustiga G.M."/>
            <person name="Amores F."/>
            <person name="Phillips W."/>
            <person name="Marelli J.P."/>
            <person name="May G.D."/>
            <person name="Shapiro H."/>
            <person name="Ma J."/>
            <person name="Bustamante C.D."/>
            <person name="Schnell R.J."/>
            <person name="Main D."/>
            <person name="Gilbert D."/>
            <person name="Parida L."/>
            <person name="Kuhn D.N."/>
        </authorList>
    </citation>
    <scope>NUCLEOTIDE SEQUENCE [LARGE SCALE GENOMIC DNA]</scope>
    <source>
        <strain evidence="3">cv. Matina 1-6</strain>
    </source>
</reference>
<feature type="compositionally biased region" description="Basic and acidic residues" evidence="1">
    <location>
        <begin position="105"/>
        <end position="120"/>
    </location>
</feature>
<feature type="region of interest" description="Disordered" evidence="1">
    <location>
        <begin position="219"/>
        <end position="278"/>
    </location>
</feature>
<dbReference type="AlphaFoldDB" id="A0A061FFP6"/>
<keyword evidence="3" id="KW-1185">Reference proteome</keyword>
<dbReference type="Proteomes" id="UP000026915">
    <property type="component" value="Chromosome 8"/>
</dbReference>
<organism evidence="2 3">
    <name type="scientific">Theobroma cacao</name>
    <name type="common">Cacao</name>
    <name type="synonym">Cocoa</name>
    <dbReference type="NCBI Taxonomy" id="3641"/>
    <lineage>
        <taxon>Eukaryota</taxon>
        <taxon>Viridiplantae</taxon>
        <taxon>Streptophyta</taxon>
        <taxon>Embryophyta</taxon>
        <taxon>Tracheophyta</taxon>
        <taxon>Spermatophyta</taxon>
        <taxon>Magnoliopsida</taxon>
        <taxon>eudicotyledons</taxon>
        <taxon>Gunneridae</taxon>
        <taxon>Pentapetalae</taxon>
        <taxon>rosids</taxon>
        <taxon>malvids</taxon>
        <taxon>Malvales</taxon>
        <taxon>Malvaceae</taxon>
        <taxon>Byttnerioideae</taxon>
        <taxon>Theobroma</taxon>
    </lineage>
</organism>
<feature type="compositionally biased region" description="Basic residues" evidence="1">
    <location>
        <begin position="121"/>
        <end position="138"/>
    </location>
</feature>
<dbReference type="InParanoid" id="A0A061FFP6"/>
<proteinExistence type="predicted"/>
<feature type="compositionally biased region" description="Basic and acidic residues" evidence="1">
    <location>
        <begin position="34"/>
        <end position="73"/>
    </location>
</feature>
<feature type="region of interest" description="Disordered" evidence="1">
    <location>
        <begin position="34"/>
        <end position="158"/>
    </location>
</feature>
<dbReference type="STRING" id="3641.A0A061FFP6"/>
<gene>
    <name evidence="2" type="ORF">TCM_034684</name>
</gene>
<accession>A0A061FFP6</accession>
<dbReference type="EMBL" id="CM001886">
    <property type="protein sequence ID" value="EOY15697.1"/>
    <property type="molecule type" value="Genomic_DNA"/>
</dbReference>
<dbReference type="eggNOG" id="ENOG502SBPE">
    <property type="taxonomic scope" value="Eukaryota"/>
</dbReference>
<evidence type="ECO:0000256" key="1">
    <source>
        <dbReference type="SAM" id="MobiDB-lite"/>
    </source>
</evidence>
<dbReference type="HOGENOM" id="CLU_1047130_0_0_1"/>
<dbReference type="FunCoup" id="A0A061FFP6">
    <property type="interactions" value="2"/>
</dbReference>
<evidence type="ECO:0000313" key="3">
    <source>
        <dbReference type="Proteomes" id="UP000026915"/>
    </source>
</evidence>
<dbReference type="Gramene" id="EOY15697">
    <property type="protein sequence ID" value="EOY15697"/>
    <property type="gene ID" value="TCM_034684"/>
</dbReference>